<feature type="compositionally biased region" description="Pro residues" evidence="1">
    <location>
        <begin position="20"/>
        <end position="29"/>
    </location>
</feature>
<evidence type="ECO:0000313" key="3">
    <source>
        <dbReference type="EMBL" id="BAT16830.1"/>
    </source>
</evidence>
<organism evidence="3 4">
    <name type="scientific">Oryza sativa subsp. japonica</name>
    <name type="common">Rice</name>
    <dbReference type="NCBI Taxonomy" id="39947"/>
    <lineage>
        <taxon>Eukaryota</taxon>
        <taxon>Viridiplantae</taxon>
        <taxon>Streptophyta</taxon>
        <taxon>Embryophyta</taxon>
        <taxon>Tracheophyta</taxon>
        <taxon>Spermatophyta</taxon>
        <taxon>Magnoliopsida</taxon>
        <taxon>Liliopsida</taxon>
        <taxon>Poales</taxon>
        <taxon>Poaceae</taxon>
        <taxon>BOP clade</taxon>
        <taxon>Oryzoideae</taxon>
        <taxon>Oryzeae</taxon>
        <taxon>Oryzinae</taxon>
        <taxon>Oryza</taxon>
        <taxon>Oryza sativa</taxon>
    </lineage>
</organism>
<feature type="chain" id="PRO_5006057447" evidence="2">
    <location>
        <begin position="19"/>
        <end position="95"/>
    </location>
</feature>
<dbReference type="ExpressionAtlas" id="A0A0P0Y9H6">
    <property type="expression patterns" value="baseline and differential"/>
</dbReference>
<dbReference type="InParanoid" id="A0A0P0Y9H6"/>
<dbReference type="EMBL" id="AP014968">
    <property type="protein sequence ID" value="BAT16830.1"/>
    <property type="molecule type" value="Genomic_DNA"/>
</dbReference>
<dbReference type="Gramene" id="Os12t0406000-01">
    <property type="protein sequence ID" value="Os12t0406000-01"/>
    <property type="gene ID" value="Os12g0406000"/>
</dbReference>
<keyword evidence="2" id="KW-0732">Signal</keyword>
<gene>
    <name evidence="3" type="ordered locus">Os12g0406000</name>
    <name evidence="3" type="ORF">OSNPB_120406000</name>
</gene>
<dbReference type="Proteomes" id="UP000059680">
    <property type="component" value="Chromosome 12"/>
</dbReference>
<feature type="non-terminal residue" evidence="3">
    <location>
        <position position="1"/>
    </location>
</feature>
<proteinExistence type="predicted"/>
<protein>
    <submittedName>
        <fullName evidence="3">Os12g0406000 protein</fullName>
    </submittedName>
</protein>
<accession>A0A0P0Y9H6</accession>
<reference evidence="3 4" key="2">
    <citation type="journal article" date="2013" name="Plant Cell Physiol.">
        <title>Rice Annotation Project Database (RAP-DB): an integrative and interactive database for rice genomics.</title>
        <authorList>
            <person name="Sakai H."/>
            <person name="Lee S.S."/>
            <person name="Tanaka T."/>
            <person name="Numa H."/>
            <person name="Kim J."/>
            <person name="Kawahara Y."/>
            <person name="Wakimoto H."/>
            <person name="Yang C.C."/>
            <person name="Iwamoto M."/>
            <person name="Abe T."/>
            <person name="Yamada Y."/>
            <person name="Muto A."/>
            <person name="Inokuchi H."/>
            <person name="Ikemura T."/>
            <person name="Matsumoto T."/>
            <person name="Sasaki T."/>
            <person name="Itoh T."/>
        </authorList>
    </citation>
    <scope>NUCLEOTIDE SEQUENCE [LARGE SCALE GENOMIC DNA]</scope>
    <source>
        <strain evidence="4">cv. Nipponbare</strain>
    </source>
</reference>
<keyword evidence="4" id="KW-1185">Reference proteome</keyword>
<evidence type="ECO:0000313" key="4">
    <source>
        <dbReference type="Proteomes" id="UP000059680"/>
    </source>
</evidence>
<sequence>SISVHLSSLALHTSLSLCAPSPPTPPPLHAPRHRCYRSSPSTPPWPTSLHVPSECPASPSPSTRRRAAIPSSSSLDGDEELGDGARDWGAALRQR</sequence>
<reference evidence="4" key="1">
    <citation type="journal article" date="2005" name="Nature">
        <title>The map-based sequence of the rice genome.</title>
        <authorList>
            <consortium name="International rice genome sequencing project (IRGSP)"/>
            <person name="Matsumoto T."/>
            <person name="Wu J."/>
            <person name="Kanamori H."/>
            <person name="Katayose Y."/>
            <person name="Fujisawa M."/>
            <person name="Namiki N."/>
            <person name="Mizuno H."/>
            <person name="Yamamoto K."/>
            <person name="Antonio B.A."/>
            <person name="Baba T."/>
            <person name="Sakata K."/>
            <person name="Nagamura Y."/>
            <person name="Aoki H."/>
            <person name="Arikawa K."/>
            <person name="Arita K."/>
            <person name="Bito T."/>
            <person name="Chiden Y."/>
            <person name="Fujitsuka N."/>
            <person name="Fukunaka R."/>
            <person name="Hamada M."/>
            <person name="Harada C."/>
            <person name="Hayashi A."/>
            <person name="Hijishita S."/>
            <person name="Honda M."/>
            <person name="Hosokawa S."/>
            <person name="Ichikawa Y."/>
            <person name="Idonuma A."/>
            <person name="Iijima M."/>
            <person name="Ikeda M."/>
            <person name="Ikeno M."/>
            <person name="Ito K."/>
            <person name="Ito S."/>
            <person name="Ito T."/>
            <person name="Ito Y."/>
            <person name="Ito Y."/>
            <person name="Iwabuchi A."/>
            <person name="Kamiya K."/>
            <person name="Karasawa W."/>
            <person name="Kurita K."/>
            <person name="Katagiri S."/>
            <person name="Kikuta A."/>
            <person name="Kobayashi H."/>
            <person name="Kobayashi N."/>
            <person name="Machita K."/>
            <person name="Maehara T."/>
            <person name="Masukawa M."/>
            <person name="Mizubayashi T."/>
            <person name="Mukai Y."/>
            <person name="Nagasaki H."/>
            <person name="Nagata Y."/>
            <person name="Naito S."/>
            <person name="Nakashima M."/>
            <person name="Nakama Y."/>
            <person name="Nakamichi Y."/>
            <person name="Nakamura M."/>
            <person name="Meguro A."/>
            <person name="Negishi M."/>
            <person name="Ohta I."/>
            <person name="Ohta T."/>
            <person name="Okamoto M."/>
            <person name="Ono N."/>
            <person name="Saji S."/>
            <person name="Sakaguchi M."/>
            <person name="Sakai K."/>
            <person name="Shibata M."/>
            <person name="Shimokawa T."/>
            <person name="Song J."/>
            <person name="Takazaki Y."/>
            <person name="Terasawa K."/>
            <person name="Tsugane M."/>
            <person name="Tsuji K."/>
            <person name="Ueda S."/>
            <person name="Waki K."/>
            <person name="Yamagata H."/>
            <person name="Yamamoto M."/>
            <person name="Yamamoto S."/>
            <person name="Yamane H."/>
            <person name="Yoshiki S."/>
            <person name="Yoshihara R."/>
            <person name="Yukawa K."/>
            <person name="Zhong H."/>
            <person name="Yano M."/>
            <person name="Yuan Q."/>
            <person name="Ouyang S."/>
            <person name="Liu J."/>
            <person name="Jones K.M."/>
            <person name="Gansberger K."/>
            <person name="Moffat K."/>
            <person name="Hill J."/>
            <person name="Bera J."/>
            <person name="Fadrosh D."/>
            <person name="Jin S."/>
            <person name="Johri S."/>
            <person name="Kim M."/>
            <person name="Overton L."/>
            <person name="Reardon M."/>
            <person name="Tsitrin T."/>
            <person name="Vuong H."/>
            <person name="Weaver B."/>
            <person name="Ciecko A."/>
            <person name="Tallon L."/>
            <person name="Jackson J."/>
            <person name="Pai G."/>
            <person name="Aken S.V."/>
            <person name="Utterback T."/>
            <person name="Reidmuller S."/>
            <person name="Feldblyum T."/>
            <person name="Hsiao J."/>
            <person name="Zismann V."/>
            <person name="Iobst S."/>
            <person name="de Vazeille A.R."/>
            <person name="Buell C.R."/>
            <person name="Ying K."/>
            <person name="Li Y."/>
            <person name="Lu T."/>
            <person name="Huang Y."/>
            <person name="Zhao Q."/>
            <person name="Feng Q."/>
            <person name="Zhang L."/>
            <person name="Zhu J."/>
            <person name="Weng Q."/>
            <person name="Mu J."/>
            <person name="Lu Y."/>
            <person name="Fan D."/>
            <person name="Liu Y."/>
            <person name="Guan J."/>
            <person name="Zhang Y."/>
            <person name="Yu S."/>
            <person name="Liu X."/>
            <person name="Zhang Y."/>
            <person name="Hong G."/>
            <person name="Han B."/>
            <person name="Choisne N."/>
            <person name="Demange N."/>
            <person name="Orjeda G."/>
            <person name="Samain S."/>
            <person name="Cattolico L."/>
            <person name="Pelletier E."/>
            <person name="Couloux A."/>
            <person name="Segurens B."/>
            <person name="Wincker P."/>
            <person name="D'Hont A."/>
            <person name="Scarpelli C."/>
            <person name="Weissenbach J."/>
            <person name="Salanoubat M."/>
            <person name="Quetier F."/>
            <person name="Yu Y."/>
            <person name="Kim H.R."/>
            <person name="Rambo T."/>
            <person name="Currie J."/>
            <person name="Collura K."/>
            <person name="Luo M."/>
            <person name="Yang T."/>
            <person name="Ammiraju J.S.S."/>
            <person name="Engler F."/>
            <person name="Soderlund C."/>
            <person name="Wing R.A."/>
            <person name="Palmer L.E."/>
            <person name="de la Bastide M."/>
            <person name="Spiegel L."/>
            <person name="Nascimento L."/>
            <person name="Zutavern T."/>
            <person name="O'Shaughnessy A."/>
            <person name="Dike S."/>
            <person name="Dedhia N."/>
            <person name="Preston R."/>
            <person name="Balija V."/>
            <person name="McCombie W.R."/>
            <person name="Chow T."/>
            <person name="Chen H."/>
            <person name="Chung M."/>
            <person name="Chen C."/>
            <person name="Shaw J."/>
            <person name="Wu H."/>
            <person name="Hsiao K."/>
            <person name="Chao Y."/>
            <person name="Chu M."/>
            <person name="Cheng C."/>
            <person name="Hour A."/>
            <person name="Lee P."/>
            <person name="Lin S."/>
            <person name="Lin Y."/>
            <person name="Liou J."/>
            <person name="Liu S."/>
            <person name="Hsing Y."/>
            <person name="Raghuvanshi S."/>
            <person name="Mohanty A."/>
            <person name="Bharti A.K."/>
            <person name="Gaur A."/>
            <person name="Gupta V."/>
            <person name="Kumar D."/>
            <person name="Ravi V."/>
            <person name="Vij S."/>
            <person name="Kapur A."/>
            <person name="Khurana P."/>
            <person name="Khurana P."/>
            <person name="Khurana J.P."/>
            <person name="Tyagi A.K."/>
            <person name="Gaikwad K."/>
            <person name="Singh A."/>
            <person name="Dalal V."/>
            <person name="Srivastava S."/>
            <person name="Dixit A."/>
            <person name="Pal A.K."/>
            <person name="Ghazi I.A."/>
            <person name="Yadav M."/>
            <person name="Pandit A."/>
            <person name="Bhargava A."/>
            <person name="Sureshbabu K."/>
            <person name="Batra K."/>
            <person name="Sharma T.R."/>
            <person name="Mohapatra T."/>
            <person name="Singh N.K."/>
            <person name="Messing J."/>
            <person name="Nelson A.B."/>
            <person name="Fuks G."/>
            <person name="Kavchok S."/>
            <person name="Keizer G."/>
            <person name="Linton E."/>
            <person name="Llaca V."/>
            <person name="Song R."/>
            <person name="Tanyolac B."/>
            <person name="Young S."/>
            <person name="Ho-Il K."/>
            <person name="Hahn J.H."/>
            <person name="Sangsakoo G."/>
            <person name="Vanavichit A."/>
            <person name="de Mattos Luiz.A.T."/>
            <person name="Zimmer P.D."/>
            <person name="Malone G."/>
            <person name="Dellagostin O."/>
            <person name="de Oliveira A.C."/>
            <person name="Bevan M."/>
            <person name="Bancroft I."/>
            <person name="Minx P."/>
            <person name="Cordum H."/>
            <person name="Wilson R."/>
            <person name="Cheng Z."/>
            <person name="Jin W."/>
            <person name="Jiang J."/>
            <person name="Leong S.A."/>
            <person name="Iwama H."/>
            <person name="Gojobori T."/>
            <person name="Itoh T."/>
            <person name="Niimura Y."/>
            <person name="Fujii Y."/>
            <person name="Habara T."/>
            <person name="Sakai H."/>
            <person name="Sato Y."/>
            <person name="Wilson G."/>
            <person name="Kumar K."/>
            <person name="McCouch S."/>
            <person name="Juretic N."/>
            <person name="Hoen D."/>
            <person name="Wright S."/>
            <person name="Bruskiewich R."/>
            <person name="Bureau T."/>
            <person name="Miyao A."/>
            <person name="Hirochika H."/>
            <person name="Nishikawa T."/>
            <person name="Kadowaki K."/>
            <person name="Sugiura M."/>
            <person name="Burr B."/>
            <person name="Sasaki T."/>
        </authorList>
    </citation>
    <scope>NUCLEOTIDE SEQUENCE [LARGE SCALE GENOMIC DNA]</scope>
    <source>
        <strain evidence="4">cv. Nipponbare</strain>
    </source>
</reference>
<evidence type="ECO:0000256" key="1">
    <source>
        <dbReference type="SAM" id="MobiDB-lite"/>
    </source>
</evidence>
<reference evidence="3 4" key="3">
    <citation type="journal article" date="2013" name="Rice">
        <title>Improvement of the Oryza sativa Nipponbare reference genome using next generation sequence and optical map data.</title>
        <authorList>
            <person name="Kawahara Y."/>
            <person name="de la Bastide M."/>
            <person name="Hamilton J.P."/>
            <person name="Kanamori H."/>
            <person name="McCombie W.R."/>
            <person name="Ouyang S."/>
            <person name="Schwartz D.C."/>
            <person name="Tanaka T."/>
            <person name="Wu J."/>
            <person name="Zhou S."/>
            <person name="Childs K.L."/>
            <person name="Davidson R.M."/>
            <person name="Lin H."/>
            <person name="Quesada-Ocampo L."/>
            <person name="Vaillancourt B."/>
            <person name="Sakai H."/>
            <person name="Lee S.S."/>
            <person name="Kim J."/>
            <person name="Numa H."/>
            <person name="Itoh T."/>
            <person name="Buell C.R."/>
            <person name="Matsumoto T."/>
        </authorList>
    </citation>
    <scope>NUCLEOTIDE SEQUENCE [LARGE SCALE GENOMIC DNA]</scope>
    <source>
        <strain evidence="4">cv. Nipponbare</strain>
    </source>
</reference>
<evidence type="ECO:0000256" key="2">
    <source>
        <dbReference type="SAM" id="SignalP"/>
    </source>
</evidence>
<dbReference type="SMR" id="A0A0P0Y9H6"/>
<dbReference type="AlphaFoldDB" id="A0A0P0Y9H6"/>
<name>A0A0P0Y9H6_ORYSJ</name>
<feature type="region of interest" description="Disordered" evidence="1">
    <location>
        <begin position="15"/>
        <end position="95"/>
    </location>
</feature>
<dbReference type="PaxDb" id="39947-A0A0P0Y9H6"/>
<feature type="signal peptide" evidence="2">
    <location>
        <begin position="1"/>
        <end position="18"/>
    </location>
</feature>